<dbReference type="InterPro" id="IPR029787">
    <property type="entry name" value="Nucleotide_cyclase"/>
</dbReference>
<dbReference type="SMART" id="SM00448">
    <property type="entry name" value="REC"/>
    <property type="match status" value="1"/>
</dbReference>
<dbReference type="PANTHER" id="PTHR45138:SF24">
    <property type="entry name" value="DIGUANYLATE CYCLASE DGCC-RELATED"/>
    <property type="match status" value="1"/>
</dbReference>
<reference evidence="6 7" key="1">
    <citation type="submission" date="2014-03" db="EMBL/GenBank/DDBJ databases">
        <title>The draft genome sequence of Marivita geojedonensis KCTC 23882.</title>
        <authorList>
            <person name="Lai Q."/>
            <person name="Shao Z."/>
        </authorList>
    </citation>
    <scope>NUCLEOTIDE SEQUENCE [LARGE SCALE GENOMIC DNA]</scope>
    <source>
        <strain evidence="6 7">DPG-138</strain>
    </source>
</reference>
<keyword evidence="3" id="KW-0175">Coiled coil</keyword>
<dbReference type="PROSITE" id="PS50887">
    <property type="entry name" value="GGDEF"/>
    <property type="match status" value="1"/>
</dbReference>
<name>A0A1X4NFE0_9RHOB</name>
<dbReference type="GO" id="GO:0043709">
    <property type="term" value="P:cell adhesion involved in single-species biofilm formation"/>
    <property type="evidence" value="ECO:0007669"/>
    <property type="project" value="TreeGrafter"/>
</dbReference>
<dbReference type="Gene3D" id="3.30.70.270">
    <property type="match status" value="1"/>
</dbReference>
<evidence type="ECO:0000256" key="2">
    <source>
        <dbReference type="PROSITE-ProRule" id="PRU00169"/>
    </source>
</evidence>
<evidence type="ECO:0000259" key="4">
    <source>
        <dbReference type="PROSITE" id="PS50110"/>
    </source>
</evidence>
<evidence type="ECO:0000259" key="5">
    <source>
        <dbReference type="PROSITE" id="PS50887"/>
    </source>
</evidence>
<feature type="domain" description="Response regulatory" evidence="4">
    <location>
        <begin position="4"/>
        <end position="120"/>
    </location>
</feature>
<dbReference type="EC" id="2.7.7.65" evidence="1"/>
<comment type="caution">
    <text evidence="2">Lacks conserved residue(s) required for the propagation of feature annotation.</text>
</comment>
<evidence type="ECO:0000313" key="7">
    <source>
        <dbReference type="Proteomes" id="UP000193926"/>
    </source>
</evidence>
<protein>
    <recommendedName>
        <fullName evidence="1">diguanylate cyclase</fullName>
        <ecNumber evidence="1">2.7.7.65</ecNumber>
    </recommendedName>
</protein>
<dbReference type="GO" id="GO:1902201">
    <property type="term" value="P:negative regulation of bacterial-type flagellum-dependent cell motility"/>
    <property type="evidence" value="ECO:0007669"/>
    <property type="project" value="TreeGrafter"/>
</dbReference>
<dbReference type="InterPro" id="IPR011006">
    <property type="entry name" value="CheY-like_superfamily"/>
</dbReference>
<accession>A0A1X4NFE0</accession>
<dbReference type="CDD" id="cd01949">
    <property type="entry name" value="GGDEF"/>
    <property type="match status" value="1"/>
</dbReference>
<sequence length="464" mass="51046">MSGHVLIIDALTNRRIRLRAQLDTAAYEVEVADNLQEGLNRIQAAPPDVLIVADDLPGLRLRQMCKVLRANRKTQLTTIMVAVAHENHSARVSALIAGAHDVIDQHSDAADLKARLRNFMRIKHDAVETRSTPDGLAHRGLAEAVSEFRPQTTVAVVQCGGQETWIKHSDNWEQEAGINLVTLTPDQVRRSPDGKTDVFILVERETTDTARDLLSALRAHPDSRNSRILFVTDRSAGSVSPLDLGAHDLVPPDVSSKELALRIQRLARQKQDADRARAAASELEEKAYTDALTKLKNRQAADEYLIRTDRLLRDNPRPLAVLIADVDHFKAINDSHGHAAGDAVLAHIASVLSANLRTSDYIARFGGEEFLIVLPDAGAGQARSVARRLRDAVARSSWALDRGTHVRVTISIGIALTSRSERKTTIDLCRAADIALYSAKRNGRNRIEMATARDFEAVLPQRTG</sequence>
<dbReference type="SMART" id="SM00267">
    <property type="entry name" value="GGDEF"/>
    <property type="match status" value="1"/>
</dbReference>
<dbReference type="RefSeq" id="WP_085641067.1">
    <property type="nucleotide sequence ID" value="NZ_JFKC01000026.1"/>
</dbReference>
<dbReference type="Pfam" id="PF00072">
    <property type="entry name" value="Response_reg"/>
    <property type="match status" value="1"/>
</dbReference>
<dbReference type="FunFam" id="3.30.70.270:FF:000001">
    <property type="entry name" value="Diguanylate cyclase domain protein"/>
    <property type="match status" value="1"/>
</dbReference>
<dbReference type="Pfam" id="PF00990">
    <property type="entry name" value="GGDEF"/>
    <property type="match status" value="1"/>
</dbReference>
<dbReference type="OrthoDB" id="9812260at2"/>
<gene>
    <name evidence="6" type="ORF">MGEO_18195</name>
</gene>
<dbReference type="SUPFAM" id="SSF55073">
    <property type="entry name" value="Nucleotide cyclase"/>
    <property type="match status" value="1"/>
</dbReference>
<proteinExistence type="predicted"/>
<dbReference type="InterPro" id="IPR043128">
    <property type="entry name" value="Rev_trsase/Diguanyl_cyclase"/>
</dbReference>
<comment type="caution">
    <text evidence="6">The sequence shown here is derived from an EMBL/GenBank/DDBJ whole genome shotgun (WGS) entry which is preliminary data.</text>
</comment>
<dbReference type="InterPro" id="IPR001789">
    <property type="entry name" value="Sig_transdc_resp-reg_receiver"/>
</dbReference>
<dbReference type="CDD" id="cd00156">
    <property type="entry name" value="REC"/>
    <property type="match status" value="1"/>
</dbReference>
<feature type="coiled-coil region" evidence="3">
    <location>
        <begin position="256"/>
        <end position="286"/>
    </location>
</feature>
<evidence type="ECO:0000256" key="1">
    <source>
        <dbReference type="ARBA" id="ARBA00012528"/>
    </source>
</evidence>
<dbReference type="GO" id="GO:0005886">
    <property type="term" value="C:plasma membrane"/>
    <property type="evidence" value="ECO:0007669"/>
    <property type="project" value="TreeGrafter"/>
</dbReference>
<dbReference type="GO" id="GO:0000160">
    <property type="term" value="P:phosphorelay signal transduction system"/>
    <property type="evidence" value="ECO:0007669"/>
    <property type="project" value="InterPro"/>
</dbReference>
<dbReference type="Proteomes" id="UP000193926">
    <property type="component" value="Unassembled WGS sequence"/>
</dbReference>
<dbReference type="GO" id="GO:0052621">
    <property type="term" value="F:diguanylate cyclase activity"/>
    <property type="evidence" value="ECO:0007669"/>
    <property type="project" value="UniProtKB-EC"/>
</dbReference>
<evidence type="ECO:0000256" key="3">
    <source>
        <dbReference type="SAM" id="Coils"/>
    </source>
</evidence>
<feature type="domain" description="GGDEF" evidence="5">
    <location>
        <begin position="317"/>
        <end position="452"/>
    </location>
</feature>
<dbReference type="InterPro" id="IPR050469">
    <property type="entry name" value="Diguanylate_Cyclase"/>
</dbReference>
<dbReference type="PROSITE" id="PS50110">
    <property type="entry name" value="RESPONSE_REGULATORY"/>
    <property type="match status" value="1"/>
</dbReference>
<dbReference type="EMBL" id="JFKC01000026">
    <property type="protein sequence ID" value="OSQ45643.1"/>
    <property type="molecule type" value="Genomic_DNA"/>
</dbReference>
<dbReference type="SUPFAM" id="SSF52172">
    <property type="entry name" value="CheY-like"/>
    <property type="match status" value="1"/>
</dbReference>
<dbReference type="AlphaFoldDB" id="A0A1X4NFE0"/>
<dbReference type="NCBIfam" id="TIGR00254">
    <property type="entry name" value="GGDEF"/>
    <property type="match status" value="1"/>
</dbReference>
<dbReference type="Gene3D" id="3.40.50.2300">
    <property type="match status" value="1"/>
</dbReference>
<dbReference type="InterPro" id="IPR000160">
    <property type="entry name" value="GGDEF_dom"/>
</dbReference>
<evidence type="ECO:0000313" key="6">
    <source>
        <dbReference type="EMBL" id="OSQ45643.1"/>
    </source>
</evidence>
<keyword evidence="7" id="KW-1185">Reference proteome</keyword>
<dbReference type="PANTHER" id="PTHR45138">
    <property type="entry name" value="REGULATORY COMPONENTS OF SENSORY TRANSDUCTION SYSTEM"/>
    <property type="match status" value="1"/>
</dbReference>
<dbReference type="STRING" id="1123756.MGEO_18195"/>
<organism evidence="6 7">
    <name type="scientific">Marivita geojedonensis</name>
    <dbReference type="NCBI Taxonomy" id="1123756"/>
    <lineage>
        <taxon>Bacteria</taxon>
        <taxon>Pseudomonadati</taxon>
        <taxon>Pseudomonadota</taxon>
        <taxon>Alphaproteobacteria</taxon>
        <taxon>Rhodobacterales</taxon>
        <taxon>Roseobacteraceae</taxon>
        <taxon>Marivita</taxon>
    </lineage>
</organism>